<evidence type="ECO:0000313" key="1">
    <source>
        <dbReference type="EMBL" id="MXU93328.1"/>
    </source>
</evidence>
<dbReference type="AlphaFoldDB" id="A0A6B0UVL6"/>
<organism evidence="1">
    <name type="scientific">Ixodes ricinus</name>
    <name type="common">Common tick</name>
    <name type="synonym">Acarus ricinus</name>
    <dbReference type="NCBI Taxonomy" id="34613"/>
    <lineage>
        <taxon>Eukaryota</taxon>
        <taxon>Metazoa</taxon>
        <taxon>Ecdysozoa</taxon>
        <taxon>Arthropoda</taxon>
        <taxon>Chelicerata</taxon>
        <taxon>Arachnida</taxon>
        <taxon>Acari</taxon>
        <taxon>Parasitiformes</taxon>
        <taxon>Ixodida</taxon>
        <taxon>Ixodoidea</taxon>
        <taxon>Ixodidae</taxon>
        <taxon>Ixodinae</taxon>
        <taxon>Ixodes</taxon>
    </lineage>
</organism>
<accession>A0A6B0UVL6</accession>
<dbReference type="EMBL" id="GIFC01011245">
    <property type="protein sequence ID" value="MXU93328.1"/>
    <property type="molecule type" value="Transcribed_RNA"/>
</dbReference>
<reference evidence="1" key="1">
    <citation type="submission" date="2019-12" db="EMBL/GenBank/DDBJ databases">
        <title>An insight into the sialome of adult female Ixodes ricinus ticks feeding for 6 days.</title>
        <authorList>
            <person name="Perner J."/>
            <person name="Ribeiro J.M.C."/>
        </authorList>
    </citation>
    <scope>NUCLEOTIDE SEQUENCE</scope>
    <source>
        <strain evidence="1">Semi-engorged</strain>
        <tissue evidence="1">Salivary glands</tissue>
    </source>
</reference>
<name>A0A6B0UVL6_IXORI</name>
<proteinExistence type="predicted"/>
<sequence>MGLGRLKAILLRLVVGVVSQGHLFLIHVVQRVQGFTDVVVASVDVGLRRGRGGSIHDRRHLLLGHRETASLLEELVQLRHAHGLVQVGWHVLQGRALLLNLQSASGKEEPVGATGRKLAECRYYGARGRCLRCRMRSQDAPGKD</sequence>
<protein>
    <submittedName>
        <fullName evidence="1">Putative secreted protein</fullName>
    </submittedName>
</protein>